<accession>A0AAF0ZJX6</accession>
<proteinExistence type="predicted"/>
<gene>
    <name evidence="1" type="ORF">MTR67_035491</name>
</gene>
<dbReference type="Proteomes" id="UP001234989">
    <property type="component" value="Chromosome 8"/>
</dbReference>
<name>A0AAF0ZJX6_SOLVR</name>
<dbReference type="AlphaFoldDB" id="A0AAF0ZJX6"/>
<keyword evidence="2" id="KW-1185">Reference proteome</keyword>
<evidence type="ECO:0000313" key="2">
    <source>
        <dbReference type="Proteomes" id="UP001234989"/>
    </source>
</evidence>
<dbReference type="EMBL" id="CP133619">
    <property type="protein sequence ID" value="WMV42106.1"/>
    <property type="molecule type" value="Genomic_DNA"/>
</dbReference>
<reference evidence="1" key="1">
    <citation type="submission" date="2023-08" db="EMBL/GenBank/DDBJ databases">
        <title>A de novo genome assembly of Solanum verrucosum Schlechtendal, a Mexican diploid species geographically isolated from the other diploid A-genome species in potato relatives.</title>
        <authorList>
            <person name="Hosaka K."/>
        </authorList>
    </citation>
    <scope>NUCLEOTIDE SEQUENCE</scope>
    <source>
        <tissue evidence="1">Young leaves</tissue>
    </source>
</reference>
<organism evidence="1 2">
    <name type="scientific">Solanum verrucosum</name>
    <dbReference type="NCBI Taxonomy" id="315347"/>
    <lineage>
        <taxon>Eukaryota</taxon>
        <taxon>Viridiplantae</taxon>
        <taxon>Streptophyta</taxon>
        <taxon>Embryophyta</taxon>
        <taxon>Tracheophyta</taxon>
        <taxon>Spermatophyta</taxon>
        <taxon>Magnoliopsida</taxon>
        <taxon>eudicotyledons</taxon>
        <taxon>Gunneridae</taxon>
        <taxon>Pentapetalae</taxon>
        <taxon>asterids</taxon>
        <taxon>lamiids</taxon>
        <taxon>Solanales</taxon>
        <taxon>Solanaceae</taxon>
        <taxon>Solanoideae</taxon>
        <taxon>Solaneae</taxon>
        <taxon>Solanum</taxon>
    </lineage>
</organism>
<sequence>MNVLHHPGKANVVFDALRRLSMCRLAHVEEEKKELSKDVHRLDRLGVCLMDTSDRGVIVQNGSESSLVVKVEEKRDSDPILVQWKGAVHQQRVEVFSQGGDVVLCCQGRLCVPNVGELRKQIPT</sequence>
<evidence type="ECO:0000313" key="1">
    <source>
        <dbReference type="EMBL" id="WMV42106.1"/>
    </source>
</evidence>
<protein>
    <submittedName>
        <fullName evidence="1">Uncharacterized protein</fullName>
    </submittedName>
</protein>